<dbReference type="EMBL" id="CM045759">
    <property type="protein sequence ID" value="KAI8019386.1"/>
    <property type="molecule type" value="Genomic_DNA"/>
</dbReference>
<accession>A0ACC0I609</accession>
<comment type="caution">
    <text evidence="1">The sequence shown here is derived from an EMBL/GenBank/DDBJ whole genome shotgun (WGS) entry which is preliminary data.</text>
</comment>
<organism evidence="1 2">
    <name type="scientific">Camellia lanceoleosa</name>
    <dbReference type="NCBI Taxonomy" id="1840588"/>
    <lineage>
        <taxon>Eukaryota</taxon>
        <taxon>Viridiplantae</taxon>
        <taxon>Streptophyta</taxon>
        <taxon>Embryophyta</taxon>
        <taxon>Tracheophyta</taxon>
        <taxon>Spermatophyta</taxon>
        <taxon>Magnoliopsida</taxon>
        <taxon>eudicotyledons</taxon>
        <taxon>Gunneridae</taxon>
        <taxon>Pentapetalae</taxon>
        <taxon>asterids</taxon>
        <taxon>Ericales</taxon>
        <taxon>Theaceae</taxon>
        <taxon>Camellia</taxon>
    </lineage>
</organism>
<evidence type="ECO:0000313" key="2">
    <source>
        <dbReference type="Proteomes" id="UP001060215"/>
    </source>
</evidence>
<reference evidence="1 2" key="1">
    <citation type="journal article" date="2022" name="Plant J.">
        <title>Chromosome-level genome of Camellia lanceoleosa provides a valuable resource for understanding genome evolution and self-incompatibility.</title>
        <authorList>
            <person name="Gong W."/>
            <person name="Xiao S."/>
            <person name="Wang L."/>
            <person name="Liao Z."/>
            <person name="Chang Y."/>
            <person name="Mo W."/>
            <person name="Hu G."/>
            <person name="Li W."/>
            <person name="Zhao G."/>
            <person name="Zhu H."/>
            <person name="Hu X."/>
            <person name="Ji K."/>
            <person name="Xiang X."/>
            <person name="Song Q."/>
            <person name="Yuan D."/>
            <person name="Jin S."/>
            <person name="Zhang L."/>
        </authorList>
    </citation>
    <scope>NUCLEOTIDE SEQUENCE [LARGE SCALE GENOMIC DNA]</scope>
    <source>
        <strain evidence="1">SQ_2022a</strain>
    </source>
</reference>
<protein>
    <submittedName>
        <fullName evidence="1">Uncharacterized protein</fullName>
    </submittedName>
</protein>
<proteinExistence type="predicted"/>
<dbReference type="Proteomes" id="UP001060215">
    <property type="component" value="Chromosome 2"/>
</dbReference>
<keyword evidence="2" id="KW-1185">Reference proteome</keyword>
<evidence type="ECO:0000313" key="1">
    <source>
        <dbReference type="EMBL" id="KAI8019386.1"/>
    </source>
</evidence>
<name>A0ACC0I609_9ERIC</name>
<gene>
    <name evidence="1" type="ORF">LOK49_LG04G02365</name>
</gene>
<sequence length="330" mass="36456">MSKNGGSDKDELEVEHTGNEELSRQDEIPGDDQVMMDQEAGEKGEGNECLSPSAVKGTEDDMGNHKVRGASMEVSMENTATPRKQIQIVEGHVYTPGFIRSLSGPESLRPNLNLEVVLEGPQDGIQENRPITDLSDLSDCAAHTQLRPLVHQEAKSRVVEQDNPARRGKPTQSVVNRCNKDGVEQSLNTRRRNKLLNEAQATMEVGKILGMDFQGKEKEVIGKLTELEQKDLARVEGKGVVLVELVVYGDEMMIWLLWLASWSMMAYTGLWSGLYLQGSMLFDSVDSVVLTQLSVRGVSICIFGMHPEFAEVAGSEEIDLEFALQRGLVL</sequence>